<proteinExistence type="predicted"/>
<accession>A0ABN1TI24</accession>
<keyword evidence="2" id="KW-1185">Reference proteome</keyword>
<organism evidence="1 2">
    <name type="scientific">Kitasatospora arboriphila</name>
    <dbReference type="NCBI Taxonomy" id="258052"/>
    <lineage>
        <taxon>Bacteria</taxon>
        <taxon>Bacillati</taxon>
        <taxon>Actinomycetota</taxon>
        <taxon>Actinomycetes</taxon>
        <taxon>Kitasatosporales</taxon>
        <taxon>Streptomycetaceae</taxon>
        <taxon>Kitasatospora</taxon>
    </lineage>
</organism>
<name>A0ABN1TI24_9ACTN</name>
<reference evidence="1 2" key="1">
    <citation type="journal article" date="2019" name="Int. J. Syst. Evol. Microbiol.">
        <title>The Global Catalogue of Microorganisms (GCM) 10K type strain sequencing project: providing services to taxonomists for standard genome sequencing and annotation.</title>
        <authorList>
            <consortium name="The Broad Institute Genomics Platform"/>
            <consortium name="The Broad Institute Genome Sequencing Center for Infectious Disease"/>
            <person name="Wu L."/>
            <person name="Ma J."/>
        </authorList>
    </citation>
    <scope>NUCLEOTIDE SEQUENCE [LARGE SCALE GENOMIC DNA]</scope>
    <source>
        <strain evidence="1 2">JCM 13002</strain>
    </source>
</reference>
<gene>
    <name evidence="1" type="ORF">GCM10009663_32870</name>
</gene>
<evidence type="ECO:0000313" key="2">
    <source>
        <dbReference type="Proteomes" id="UP001499987"/>
    </source>
</evidence>
<dbReference type="EMBL" id="BAAALD010000028">
    <property type="protein sequence ID" value="GAA1086652.1"/>
    <property type="molecule type" value="Genomic_DNA"/>
</dbReference>
<dbReference type="RefSeq" id="WP_344624358.1">
    <property type="nucleotide sequence ID" value="NZ_BAAALD010000028.1"/>
</dbReference>
<dbReference type="Proteomes" id="UP001499987">
    <property type="component" value="Unassembled WGS sequence"/>
</dbReference>
<protein>
    <submittedName>
        <fullName evidence="1">Uncharacterized protein</fullName>
    </submittedName>
</protein>
<comment type="caution">
    <text evidence="1">The sequence shown here is derived from an EMBL/GenBank/DDBJ whole genome shotgun (WGS) entry which is preliminary data.</text>
</comment>
<sequence>MREAPDAPALAASVALKPQEWAAGFVPGDPYEVAALAERMVDTSCAYVPNSQGTGLIGAMARTVRRSAAGANAAVLGRSAAEVYVRAEDAHEAVSALRTDARRCQEVTDDQYGRKYRATREVAPPRTTAADEVYAEEGQTSALSGGAAEFPFVHVAARRGATVVEVFVAVEQAQGVAAAREQSRTVLAALLGKLPPQ</sequence>
<evidence type="ECO:0000313" key="1">
    <source>
        <dbReference type="EMBL" id="GAA1086652.1"/>
    </source>
</evidence>